<evidence type="ECO:0000313" key="1">
    <source>
        <dbReference type="EMBL" id="KAJ9066988.1"/>
    </source>
</evidence>
<name>A0ACC2SXI5_9FUNG</name>
<dbReference type="Proteomes" id="UP001165960">
    <property type="component" value="Unassembled WGS sequence"/>
</dbReference>
<proteinExistence type="predicted"/>
<accession>A0ACC2SXI5</accession>
<protein>
    <submittedName>
        <fullName evidence="1">Uncharacterized protein</fullName>
    </submittedName>
</protein>
<organism evidence="1 2">
    <name type="scientific">Entomophthora muscae</name>
    <dbReference type="NCBI Taxonomy" id="34485"/>
    <lineage>
        <taxon>Eukaryota</taxon>
        <taxon>Fungi</taxon>
        <taxon>Fungi incertae sedis</taxon>
        <taxon>Zoopagomycota</taxon>
        <taxon>Entomophthoromycotina</taxon>
        <taxon>Entomophthoromycetes</taxon>
        <taxon>Entomophthorales</taxon>
        <taxon>Entomophthoraceae</taxon>
        <taxon>Entomophthora</taxon>
    </lineage>
</organism>
<keyword evidence="2" id="KW-1185">Reference proteome</keyword>
<comment type="caution">
    <text evidence="1">The sequence shown here is derived from an EMBL/GenBank/DDBJ whole genome shotgun (WGS) entry which is preliminary data.</text>
</comment>
<gene>
    <name evidence="1" type="ORF">DSO57_1004086</name>
</gene>
<dbReference type="EMBL" id="QTSX02004270">
    <property type="protein sequence ID" value="KAJ9066988.1"/>
    <property type="molecule type" value="Genomic_DNA"/>
</dbReference>
<sequence length="129" mass="14451">MECVNVASKKIKAGGHNVSILPAGHANLHLDETLFFNIGDTIQERNPTTFNQVVSAANNPIVPFSCQNIAKFFAKMTFNALSSSQYPKDPQLPPCDSPVYKSITFLTNHEYDVMYHQFLKDAYDELLII</sequence>
<evidence type="ECO:0000313" key="2">
    <source>
        <dbReference type="Proteomes" id="UP001165960"/>
    </source>
</evidence>
<reference evidence="1" key="1">
    <citation type="submission" date="2022-04" db="EMBL/GenBank/DDBJ databases">
        <title>Genome of the entomopathogenic fungus Entomophthora muscae.</title>
        <authorList>
            <person name="Elya C."/>
            <person name="Lovett B.R."/>
            <person name="Lee E."/>
            <person name="Macias A.M."/>
            <person name="Hajek A.E."/>
            <person name="De Bivort B.L."/>
            <person name="Kasson M.T."/>
            <person name="De Fine Licht H.H."/>
            <person name="Stajich J.E."/>
        </authorList>
    </citation>
    <scope>NUCLEOTIDE SEQUENCE</scope>
    <source>
        <strain evidence="1">Berkeley</strain>
    </source>
</reference>